<reference evidence="2" key="2">
    <citation type="submission" date="2015-01" db="EMBL/GenBank/DDBJ databases">
        <title>Evolutionary Origins and Diversification of the Mycorrhizal Mutualists.</title>
        <authorList>
            <consortium name="DOE Joint Genome Institute"/>
            <consortium name="Mycorrhizal Genomics Consortium"/>
            <person name="Kohler A."/>
            <person name="Kuo A."/>
            <person name="Nagy L.G."/>
            <person name="Floudas D."/>
            <person name="Copeland A."/>
            <person name="Barry K.W."/>
            <person name="Cichocki N."/>
            <person name="Veneault-Fourrey C."/>
            <person name="LaButti K."/>
            <person name="Lindquist E.A."/>
            <person name="Lipzen A."/>
            <person name="Lundell T."/>
            <person name="Morin E."/>
            <person name="Murat C."/>
            <person name="Riley R."/>
            <person name="Ohm R."/>
            <person name="Sun H."/>
            <person name="Tunlid A."/>
            <person name="Henrissat B."/>
            <person name="Grigoriev I.V."/>
            <person name="Hibbett D.S."/>
            <person name="Martin F."/>
        </authorList>
    </citation>
    <scope>NUCLEOTIDE SEQUENCE [LARGE SCALE GENOMIC DNA]</scope>
    <source>
        <strain evidence="2">Marx 270</strain>
    </source>
</reference>
<proteinExistence type="predicted"/>
<evidence type="ECO:0000313" key="1">
    <source>
        <dbReference type="EMBL" id="KIN95906.1"/>
    </source>
</evidence>
<reference evidence="1 2" key="1">
    <citation type="submission" date="2014-04" db="EMBL/GenBank/DDBJ databases">
        <authorList>
            <consortium name="DOE Joint Genome Institute"/>
            <person name="Kuo A."/>
            <person name="Kohler A."/>
            <person name="Costa M.D."/>
            <person name="Nagy L.G."/>
            <person name="Floudas D."/>
            <person name="Copeland A."/>
            <person name="Barry K.W."/>
            <person name="Cichocki N."/>
            <person name="Veneault-Fourrey C."/>
            <person name="LaButti K."/>
            <person name="Lindquist E.A."/>
            <person name="Lipzen A."/>
            <person name="Lundell T."/>
            <person name="Morin E."/>
            <person name="Murat C."/>
            <person name="Sun H."/>
            <person name="Tunlid A."/>
            <person name="Henrissat B."/>
            <person name="Grigoriev I.V."/>
            <person name="Hibbett D.S."/>
            <person name="Martin F."/>
            <person name="Nordberg H.P."/>
            <person name="Cantor M.N."/>
            <person name="Hua S.X."/>
        </authorList>
    </citation>
    <scope>NUCLEOTIDE SEQUENCE [LARGE SCALE GENOMIC DNA]</scope>
    <source>
        <strain evidence="1 2">Marx 270</strain>
    </source>
</reference>
<dbReference type="AlphaFoldDB" id="A0A0C3JE56"/>
<sequence>MRRLLLEQLRRRSCKVQPLSRLTMTVSEQPIHEGNRKSTTFDLQRHRLRPSPTPPNSFPIKRGPLERERLVQVEVVTKNKSQNPSMATSQTRGDERRYIHAVQQIGQQPGSDYETSAQYKRRCDSEVLGPVSGTYLSQRMTEPVSILHWLCRRSLIGWACVRWHIWIPSAWGTLLAPRFKINLGLKANTMLVELTSPGVRQDNM</sequence>
<keyword evidence="2" id="KW-1185">Reference proteome</keyword>
<dbReference type="EMBL" id="KN832058">
    <property type="protein sequence ID" value="KIN95906.1"/>
    <property type="molecule type" value="Genomic_DNA"/>
</dbReference>
<evidence type="ECO:0000313" key="2">
    <source>
        <dbReference type="Proteomes" id="UP000054217"/>
    </source>
</evidence>
<dbReference type="Proteomes" id="UP000054217">
    <property type="component" value="Unassembled WGS sequence"/>
</dbReference>
<gene>
    <name evidence="1" type="ORF">M404DRAFT_294327</name>
</gene>
<name>A0A0C3JE56_PISTI</name>
<dbReference type="InParanoid" id="A0A0C3JE56"/>
<protein>
    <submittedName>
        <fullName evidence="1">Uncharacterized protein</fullName>
    </submittedName>
</protein>
<dbReference type="HOGENOM" id="CLU_1343749_0_0_1"/>
<accession>A0A0C3JE56</accession>
<organism evidence="1 2">
    <name type="scientific">Pisolithus tinctorius Marx 270</name>
    <dbReference type="NCBI Taxonomy" id="870435"/>
    <lineage>
        <taxon>Eukaryota</taxon>
        <taxon>Fungi</taxon>
        <taxon>Dikarya</taxon>
        <taxon>Basidiomycota</taxon>
        <taxon>Agaricomycotina</taxon>
        <taxon>Agaricomycetes</taxon>
        <taxon>Agaricomycetidae</taxon>
        <taxon>Boletales</taxon>
        <taxon>Sclerodermatineae</taxon>
        <taxon>Pisolithaceae</taxon>
        <taxon>Pisolithus</taxon>
    </lineage>
</organism>